<protein>
    <submittedName>
        <fullName evidence="1">Uncharacterized protein</fullName>
    </submittedName>
</protein>
<name>A0A2W5SGH5_CERSP</name>
<dbReference type="AlphaFoldDB" id="A0A2W5SGH5"/>
<proteinExistence type="predicted"/>
<evidence type="ECO:0000313" key="2">
    <source>
        <dbReference type="Proteomes" id="UP000248975"/>
    </source>
</evidence>
<dbReference type="EMBL" id="QFQS01000001">
    <property type="protein sequence ID" value="PZQ99902.1"/>
    <property type="molecule type" value="Genomic_DNA"/>
</dbReference>
<dbReference type="Proteomes" id="UP000248975">
    <property type="component" value="Unassembled WGS sequence"/>
</dbReference>
<accession>A0A2W5SGH5</accession>
<gene>
    <name evidence="1" type="ORF">DI533_04530</name>
</gene>
<reference evidence="1 2" key="1">
    <citation type="submission" date="2017-08" db="EMBL/GenBank/DDBJ databases">
        <title>Infants hospitalized years apart are colonized by the same room-sourced microbial strains.</title>
        <authorList>
            <person name="Brooks B."/>
            <person name="Olm M.R."/>
            <person name="Firek B.A."/>
            <person name="Baker R."/>
            <person name="Thomas B.C."/>
            <person name="Morowitz M.J."/>
            <person name="Banfield J.F."/>
        </authorList>
    </citation>
    <scope>NUCLEOTIDE SEQUENCE [LARGE SCALE GENOMIC DNA]</scope>
    <source>
        <strain evidence="1">S2_003_000_R2_11</strain>
    </source>
</reference>
<sequence>MTDFDVRGAGQGWTVYHKGERIGRIYNQQASAYAAIKGIKRRLDRARARMRPCLCCGRGFASQGIHNRLCEPCRRGYN</sequence>
<comment type="caution">
    <text evidence="1">The sequence shown here is derived from an EMBL/GenBank/DDBJ whole genome shotgun (WGS) entry which is preliminary data.</text>
</comment>
<evidence type="ECO:0000313" key="1">
    <source>
        <dbReference type="EMBL" id="PZQ99902.1"/>
    </source>
</evidence>
<organism evidence="1 2">
    <name type="scientific">Cereibacter sphaeroides</name>
    <name type="common">Rhodobacter sphaeroides</name>
    <dbReference type="NCBI Taxonomy" id="1063"/>
    <lineage>
        <taxon>Bacteria</taxon>
        <taxon>Pseudomonadati</taxon>
        <taxon>Pseudomonadota</taxon>
        <taxon>Alphaproteobacteria</taxon>
        <taxon>Rhodobacterales</taxon>
        <taxon>Paracoccaceae</taxon>
        <taxon>Cereibacter</taxon>
    </lineage>
</organism>